<proteinExistence type="predicted"/>
<gene>
    <name evidence="2" type="ordered locus">Snas_2652</name>
</gene>
<dbReference type="AlphaFoldDB" id="D3Q758"/>
<dbReference type="Pfam" id="PF00657">
    <property type="entry name" value="Lipase_GDSL"/>
    <property type="match status" value="1"/>
</dbReference>
<keyword evidence="3" id="KW-1185">Reference proteome</keyword>
<dbReference type="InterPro" id="IPR001087">
    <property type="entry name" value="GDSL"/>
</dbReference>
<evidence type="ECO:0000313" key="3">
    <source>
        <dbReference type="Proteomes" id="UP000000844"/>
    </source>
</evidence>
<dbReference type="KEGG" id="sna:Snas_2652"/>
<name>D3Q758_STANL</name>
<dbReference type="RefSeq" id="WP_013017900.1">
    <property type="nucleotide sequence ID" value="NC_013947.1"/>
</dbReference>
<evidence type="ECO:0000256" key="1">
    <source>
        <dbReference type="SAM" id="SignalP"/>
    </source>
</evidence>
<dbReference type="InterPro" id="IPR038885">
    <property type="entry name" value="PLB1"/>
</dbReference>
<organism evidence="2 3">
    <name type="scientific">Stackebrandtia nassauensis (strain DSM 44728 / CIP 108903 / NRRL B-16338 / NBRC 102104 / LLR-40K-21)</name>
    <dbReference type="NCBI Taxonomy" id="446470"/>
    <lineage>
        <taxon>Bacteria</taxon>
        <taxon>Bacillati</taxon>
        <taxon>Actinomycetota</taxon>
        <taxon>Actinomycetes</taxon>
        <taxon>Glycomycetales</taxon>
        <taxon>Glycomycetaceae</taxon>
        <taxon>Stackebrandtia</taxon>
    </lineage>
</organism>
<sequence>MLSRPWRLFLVGLASCVLLASAQAPAGATGDVPSSMAALGDSLTRGFNSCGWLFDCTVRSWSTGDSEQVASHYSRILAVNPEIQGNVYNNAQTGADSNQLVKQAQKAVRQQVEYVTILIGANDVCALYEERVTPTDKYRSNVDAGLAVLRQGLPDADILVLSVPDVVRLWEIGRADPEAVRTWKLAKMCETVLANPTSDAPVDVDRRERMGRQVDEYNVQLEEACRDYGPKCRFDGGLVHNYPFTLEQMSKWDYFHLNAAGQAAISQATYQWLIRPRDHRRPTRLTS</sequence>
<dbReference type="Proteomes" id="UP000000844">
    <property type="component" value="Chromosome"/>
</dbReference>
<feature type="chain" id="PRO_5039156813" evidence="1">
    <location>
        <begin position="27"/>
        <end position="287"/>
    </location>
</feature>
<dbReference type="HOGENOM" id="CLU_1008041_0_0_11"/>
<feature type="signal peptide" evidence="1">
    <location>
        <begin position="1"/>
        <end position="26"/>
    </location>
</feature>
<accession>D3Q758</accession>
<evidence type="ECO:0000313" key="2">
    <source>
        <dbReference type="EMBL" id="ADD42329.1"/>
    </source>
</evidence>
<dbReference type="Gene3D" id="3.40.50.1110">
    <property type="entry name" value="SGNH hydrolase"/>
    <property type="match status" value="1"/>
</dbReference>
<dbReference type="eggNOG" id="COG2755">
    <property type="taxonomic scope" value="Bacteria"/>
</dbReference>
<dbReference type="EMBL" id="CP001778">
    <property type="protein sequence ID" value="ADD42329.1"/>
    <property type="molecule type" value="Genomic_DNA"/>
</dbReference>
<dbReference type="OrthoDB" id="5561551at2"/>
<dbReference type="PANTHER" id="PTHR21325:SF31">
    <property type="entry name" value="GH22081P-RELATED"/>
    <property type="match status" value="1"/>
</dbReference>
<dbReference type="InterPro" id="IPR036514">
    <property type="entry name" value="SGNH_hydro_sf"/>
</dbReference>
<protein>
    <submittedName>
        <fullName evidence="2">Lipolytic protein G-D-S-L family</fullName>
    </submittedName>
</protein>
<dbReference type="SUPFAM" id="SSF52266">
    <property type="entry name" value="SGNH hydrolase"/>
    <property type="match status" value="1"/>
</dbReference>
<keyword evidence="1" id="KW-0732">Signal</keyword>
<dbReference type="STRING" id="446470.Snas_2652"/>
<dbReference type="GO" id="GO:0004620">
    <property type="term" value="F:phospholipase activity"/>
    <property type="evidence" value="ECO:0007669"/>
    <property type="project" value="InterPro"/>
</dbReference>
<dbReference type="PANTHER" id="PTHR21325">
    <property type="entry name" value="PHOSPHOLIPASE B, PLB1"/>
    <property type="match status" value="1"/>
</dbReference>
<reference evidence="2 3" key="1">
    <citation type="journal article" date="2009" name="Stand. Genomic Sci.">
        <title>Complete genome sequence of Stackebrandtia nassauensis type strain (LLR-40K-21).</title>
        <authorList>
            <person name="Munk C."/>
            <person name="Lapidus A."/>
            <person name="Copeland A."/>
            <person name="Jando M."/>
            <person name="Mayilraj S."/>
            <person name="Glavina Del Rio T."/>
            <person name="Nolan M."/>
            <person name="Chen F."/>
            <person name="Lucas S."/>
            <person name="Tice H."/>
            <person name="Cheng J.F."/>
            <person name="Han C."/>
            <person name="Detter J.C."/>
            <person name="Bruce D."/>
            <person name="Goodwin L."/>
            <person name="Chain P."/>
            <person name="Pitluck S."/>
            <person name="Goker M."/>
            <person name="Ovchinikova G."/>
            <person name="Pati A."/>
            <person name="Ivanova N."/>
            <person name="Mavromatis K."/>
            <person name="Chen A."/>
            <person name="Palaniappan K."/>
            <person name="Land M."/>
            <person name="Hauser L."/>
            <person name="Chang Y.J."/>
            <person name="Jeffries C.D."/>
            <person name="Bristow J."/>
            <person name="Eisen J.A."/>
            <person name="Markowitz V."/>
            <person name="Hugenholtz P."/>
            <person name="Kyrpides N.C."/>
            <person name="Klenk H.P."/>
        </authorList>
    </citation>
    <scope>NUCLEOTIDE SEQUENCE [LARGE SCALE GENOMIC DNA]</scope>
    <source>
        <strain evidence="3">DSM 44728 / CIP 108903 / NRRL B-16338 / NBRC 102104 / LLR-40K-21</strain>
    </source>
</reference>